<accession>A0AA38NUJ2</accession>
<proteinExistence type="predicted"/>
<evidence type="ECO:0000313" key="1">
    <source>
        <dbReference type="EMBL" id="KAJ3830869.1"/>
    </source>
</evidence>
<keyword evidence="2" id="KW-1185">Reference proteome</keyword>
<dbReference type="Proteomes" id="UP001163846">
    <property type="component" value="Unassembled WGS sequence"/>
</dbReference>
<sequence length="212" mass="25063">MALLVFSNAITQPTFDSWNQTFYMKKTTNIAQREWETWDSERRLASEIFLVEHLTDSLAEKTGSVCLLFDSNTYCSKLEMEMRNFKMMDGDPTRIGNATFANKKSKDNFHTFANARRQQIQYQTKKWVQEFMQTPALEGVVWEQAKTRNYLVDWVYLHQLMTDLFQKGIITEATFGVWQGEMTRRVKDLEDFKKEKRVKNKNAYAKSSRTRT</sequence>
<protein>
    <submittedName>
        <fullName evidence="1">Uncharacterized protein</fullName>
    </submittedName>
</protein>
<gene>
    <name evidence="1" type="ORF">F5878DRAFT_729733</name>
</gene>
<dbReference type="AlphaFoldDB" id="A0AA38NUJ2"/>
<dbReference type="EMBL" id="MU808103">
    <property type="protein sequence ID" value="KAJ3830869.1"/>
    <property type="molecule type" value="Genomic_DNA"/>
</dbReference>
<reference evidence="1" key="1">
    <citation type="submission" date="2022-08" db="EMBL/GenBank/DDBJ databases">
        <authorList>
            <consortium name="DOE Joint Genome Institute"/>
            <person name="Min B."/>
            <person name="Riley R."/>
            <person name="Sierra-Patev S."/>
            <person name="Naranjo-Ortiz M."/>
            <person name="Looney B."/>
            <person name="Konkel Z."/>
            <person name="Slot J.C."/>
            <person name="Sakamoto Y."/>
            <person name="Steenwyk J.L."/>
            <person name="Rokas A."/>
            <person name="Carro J."/>
            <person name="Camarero S."/>
            <person name="Ferreira P."/>
            <person name="Molpeceres G."/>
            <person name="Ruiz-Duenas F.J."/>
            <person name="Serrano A."/>
            <person name="Henrissat B."/>
            <person name="Drula E."/>
            <person name="Hughes K.W."/>
            <person name="Mata J.L."/>
            <person name="Ishikawa N.K."/>
            <person name="Vargas-Isla R."/>
            <person name="Ushijima S."/>
            <person name="Smith C.A."/>
            <person name="Ahrendt S."/>
            <person name="Andreopoulos W."/>
            <person name="He G."/>
            <person name="Labutti K."/>
            <person name="Lipzen A."/>
            <person name="Ng V."/>
            <person name="Sandor L."/>
            <person name="Barry K."/>
            <person name="Martinez A.T."/>
            <person name="Xiao Y."/>
            <person name="Gibbons J.G."/>
            <person name="Terashima K."/>
            <person name="Hibbett D.S."/>
            <person name="Grigoriev I.V."/>
        </authorList>
    </citation>
    <scope>NUCLEOTIDE SEQUENCE</scope>
    <source>
        <strain evidence="1">TFB9207</strain>
    </source>
</reference>
<evidence type="ECO:0000313" key="2">
    <source>
        <dbReference type="Proteomes" id="UP001163846"/>
    </source>
</evidence>
<organism evidence="1 2">
    <name type="scientific">Lentinula raphanica</name>
    <dbReference type="NCBI Taxonomy" id="153919"/>
    <lineage>
        <taxon>Eukaryota</taxon>
        <taxon>Fungi</taxon>
        <taxon>Dikarya</taxon>
        <taxon>Basidiomycota</taxon>
        <taxon>Agaricomycotina</taxon>
        <taxon>Agaricomycetes</taxon>
        <taxon>Agaricomycetidae</taxon>
        <taxon>Agaricales</taxon>
        <taxon>Marasmiineae</taxon>
        <taxon>Omphalotaceae</taxon>
        <taxon>Lentinula</taxon>
    </lineage>
</organism>
<comment type="caution">
    <text evidence="1">The sequence shown here is derived from an EMBL/GenBank/DDBJ whole genome shotgun (WGS) entry which is preliminary data.</text>
</comment>
<name>A0AA38NUJ2_9AGAR</name>